<keyword evidence="2" id="KW-1185">Reference proteome</keyword>
<reference evidence="1 2" key="1">
    <citation type="submission" date="2018-06" db="EMBL/GenBank/DDBJ databases">
        <title>Spongiibacterium sp. HME9304 Genome sequencing and assembly.</title>
        <authorList>
            <person name="Kang H."/>
            <person name="Kim H."/>
            <person name="Joh K."/>
        </authorList>
    </citation>
    <scope>NUCLEOTIDE SEQUENCE [LARGE SCALE GENOMIC DNA]</scope>
    <source>
        <strain evidence="1 2">HME9304</strain>
    </source>
</reference>
<proteinExistence type="predicted"/>
<gene>
    <name evidence="1" type="ORF">HME9304_00358</name>
</gene>
<evidence type="ECO:0000313" key="1">
    <source>
        <dbReference type="EMBL" id="AWX43370.1"/>
    </source>
</evidence>
<accession>A0A2Z4LNN7</accession>
<dbReference type="RefSeq" id="WP_112376955.1">
    <property type="nucleotide sequence ID" value="NZ_CP030104.1"/>
</dbReference>
<sequence>MKRIVALLFLVITSVFLSSHELFLKTDAYFLDAGQASELYLFNGTFDKSENVITRDRISDARIIGPDYQKIVGEENYYDKENVTYLRFKSGGGGTYAAGISTLSRILEMNAQDFNNYLEHEGLEKVLEERKEESVHNSGAREKYSKHVKMLFQVGDKKSEQYKTVFGFPIEFVPMDNPYNAKAGERISFQLLSGGEPLANQIVHFSTSMPGKDSHENENSTRTDENGVLQIVPSQAGNWYVATIHMVKSDEEGIDYESNWATLTFAVK</sequence>
<dbReference type="EMBL" id="CP030104">
    <property type="protein sequence ID" value="AWX43370.1"/>
    <property type="molecule type" value="Genomic_DNA"/>
</dbReference>
<organism evidence="1 2">
    <name type="scientific">Flagellimonas maritima</name>
    <dbReference type="NCBI Taxonomy" id="1383885"/>
    <lineage>
        <taxon>Bacteria</taxon>
        <taxon>Pseudomonadati</taxon>
        <taxon>Bacteroidota</taxon>
        <taxon>Flavobacteriia</taxon>
        <taxon>Flavobacteriales</taxon>
        <taxon>Flavobacteriaceae</taxon>
        <taxon>Flagellimonas</taxon>
    </lineage>
</organism>
<dbReference type="Pfam" id="PF10670">
    <property type="entry name" value="DUF4198"/>
    <property type="match status" value="1"/>
</dbReference>
<dbReference type="AlphaFoldDB" id="A0A2Z4LNN7"/>
<dbReference type="OrthoDB" id="581894at2"/>
<dbReference type="InterPro" id="IPR019613">
    <property type="entry name" value="DUF4198"/>
</dbReference>
<dbReference type="Proteomes" id="UP000248536">
    <property type="component" value="Chromosome"/>
</dbReference>
<name>A0A2Z4LNN7_9FLAO</name>
<protein>
    <recommendedName>
        <fullName evidence="3">DUF4198 domain-containing protein</fullName>
    </recommendedName>
</protein>
<evidence type="ECO:0000313" key="2">
    <source>
        <dbReference type="Proteomes" id="UP000248536"/>
    </source>
</evidence>
<evidence type="ECO:0008006" key="3">
    <source>
        <dbReference type="Google" id="ProtNLM"/>
    </source>
</evidence>
<dbReference type="KEGG" id="spon:HME9304_00358"/>